<dbReference type="OrthoDB" id="738440at2"/>
<name>A0A1I7IMI0_9FLAO</name>
<evidence type="ECO:0000256" key="1">
    <source>
        <dbReference type="SAM" id="SignalP"/>
    </source>
</evidence>
<dbReference type="STRING" id="1224947.SAMN05216480_1187"/>
<dbReference type="AlphaFoldDB" id="A0A1I7IMI0"/>
<sequence length="448" mass="48481">MKKKNVFQLIRLQSIVTPLVCIALLASCSDDDTDTGGESGGGTTAATDRFFISAAAGESQYALLTDGVSEGSTSVVGNGTEMESSIQTWLFNDDPSVALGLIYNQGDPGTGVAYDLDETGELNVFGSSQGFQLTTRFSNYGFFGDYALTSASGQTPVDESGNPLLDDEGHERSDATVFNFIHFNEDNSLTVSEKSINTLDMAGNGQQANFSGIVDLGNGEFLSGLVMSEVQYDEAGDASTVVSSPDSVWVGAFNENLELQRIYKDDRISYASGRYRSRYYSMISKDDDNNVYVFSGSYDSNTTKNAGALRINDGATDFDDDYYFDIQSLSDGYKFRQVWHITDDYFLLEFYNDLEPSGSSAAATQYGIVKMEEKTFTWVNGAMPAKDAIVSVGDPYGYDGMMYIPVTISGAYPHIYEIDPATGIATQGIEVQADDVTAIGVLSYTPAE</sequence>
<keyword evidence="3" id="KW-1185">Reference proteome</keyword>
<reference evidence="2 3" key="1">
    <citation type="submission" date="2016-10" db="EMBL/GenBank/DDBJ databases">
        <authorList>
            <person name="de Groot N.N."/>
        </authorList>
    </citation>
    <scope>NUCLEOTIDE SEQUENCE [LARGE SCALE GENOMIC DNA]</scope>
    <source>
        <strain evidence="2 3">CGMCC 1.12333</strain>
    </source>
</reference>
<accession>A0A1I7IMI0</accession>
<dbReference type="Proteomes" id="UP000199138">
    <property type="component" value="Unassembled WGS sequence"/>
</dbReference>
<organism evidence="2 3">
    <name type="scientific">Pustulibacterium marinum</name>
    <dbReference type="NCBI Taxonomy" id="1224947"/>
    <lineage>
        <taxon>Bacteria</taxon>
        <taxon>Pseudomonadati</taxon>
        <taxon>Bacteroidota</taxon>
        <taxon>Flavobacteriia</taxon>
        <taxon>Flavobacteriales</taxon>
        <taxon>Flavobacteriaceae</taxon>
        <taxon>Pustulibacterium</taxon>
    </lineage>
</organism>
<dbReference type="RefSeq" id="WP_093026329.1">
    <property type="nucleotide sequence ID" value="NZ_FPBK01000018.1"/>
</dbReference>
<dbReference type="EMBL" id="FPBK01000018">
    <property type="protein sequence ID" value="SFU74112.1"/>
    <property type="molecule type" value="Genomic_DNA"/>
</dbReference>
<evidence type="ECO:0000313" key="3">
    <source>
        <dbReference type="Proteomes" id="UP000199138"/>
    </source>
</evidence>
<evidence type="ECO:0000313" key="2">
    <source>
        <dbReference type="EMBL" id="SFU74112.1"/>
    </source>
</evidence>
<dbReference type="InterPro" id="IPR025401">
    <property type="entry name" value="DUF4374"/>
</dbReference>
<proteinExistence type="predicted"/>
<feature type="signal peptide" evidence="1">
    <location>
        <begin position="1"/>
        <end position="23"/>
    </location>
</feature>
<dbReference type="Pfam" id="PF14298">
    <property type="entry name" value="DUF4374"/>
    <property type="match status" value="2"/>
</dbReference>
<dbReference type="PROSITE" id="PS51257">
    <property type="entry name" value="PROKAR_LIPOPROTEIN"/>
    <property type="match status" value="1"/>
</dbReference>
<protein>
    <recommendedName>
        <fullName evidence="4">DUF4374 domain-containing protein</fullName>
    </recommendedName>
</protein>
<evidence type="ECO:0008006" key="4">
    <source>
        <dbReference type="Google" id="ProtNLM"/>
    </source>
</evidence>
<gene>
    <name evidence="2" type="ORF">SAMN05216480_1187</name>
</gene>
<keyword evidence="1" id="KW-0732">Signal</keyword>
<feature type="chain" id="PRO_5011791496" description="DUF4374 domain-containing protein" evidence="1">
    <location>
        <begin position="24"/>
        <end position="448"/>
    </location>
</feature>